<gene>
    <name evidence="5" type="ORF">SAMN05216466_1328</name>
</gene>
<keyword evidence="2" id="KW-0653">Protein transport</keyword>
<dbReference type="Proteomes" id="UP000199706">
    <property type="component" value="Unassembled WGS sequence"/>
</dbReference>
<feature type="region of interest" description="Disordered" evidence="4">
    <location>
        <begin position="30"/>
        <end position="49"/>
    </location>
</feature>
<protein>
    <submittedName>
        <fullName evidence="5">Type III secretion protein L</fullName>
    </submittedName>
</protein>
<keyword evidence="3" id="KW-0175">Coiled coil</keyword>
<dbReference type="PANTHER" id="PTHR34982">
    <property type="entry name" value="YOP PROTEINS TRANSLOCATION PROTEIN L"/>
    <property type="match status" value="1"/>
</dbReference>
<evidence type="ECO:0000256" key="1">
    <source>
        <dbReference type="ARBA" id="ARBA00022448"/>
    </source>
</evidence>
<evidence type="ECO:0000256" key="2">
    <source>
        <dbReference type="ARBA" id="ARBA00022927"/>
    </source>
</evidence>
<accession>A0A1G8MXI9</accession>
<proteinExistence type="predicted"/>
<evidence type="ECO:0000256" key="4">
    <source>
        <dbReference type="SAM" id="MobiDB-lite"/>
    </source>
</evidence>
<dbReference type="AlphaFoldDB" id="A0A1G8MXI9"/>
<evidence type="ECO:0000313" key="5">
    <source>
        <dbReference type="EMBL" id="SDI72535.1"/>
    </source>
</evidence>
<reference evidence="5 6" key="1">
    <citation type="submission" date="2016-10" db="EMBL/GenBank/DDBJ databases">
        <authorList>
            <person name="de Groot N.N."/>
        </authorList>
    </citation>
    <scope>NUCLEOTIDE SEQUENCE [LARGE SCALE GENOMIC DNA]</scope>
    <source>
        <strain evidence="5 6">LMG 2247</strain>
    </source>
</reference>
<evidence type="ECO:0000256" key="3">
    <source>
        <dbReference type="SAM" id="Coils"/>
    </source>
</evidence>
<dbReference type="PANTHER" id="PTHR34982:SF1">
    <property type="entry name" value="FLAGELLAR ASSEMBLY PROTEIN FLIH"/>
    <property type="match status" value="1"/>
</dbReference>
<dbReference type="OrthoDB" id="9035433at2"/>
<organism evidence="5 6">
    <name type="scientific">Paraburkholderia phenazinium</name>
    <dbReference type="NCBI Taxonomy" id="60549"/>
    <lineage>
        <taxon>Bacteria</taxon>
        <taxon>Pseudomonadati</taxon>
        <taxon>Pseudomonadota</taxon>
        <taxon>Betaproteobacteria</taxon>
        <taxon>Burkholderiales</taxon>
        <taxon>Burkholderiaceae</taxon>
        <taxon>Paraburkholderia</taxon>
    </lineage>
</organism>
<dbReference type="InterPro" id="IPR051472">
    <property type="entry name" value="T3SS_Stator/FliH"/>
</dbReference>
<name>A0A1G8MXI9_9BURK</name>
<dbReference type="GO" id="GO:0015031">
    <property type="term" value="P:protein transport"/>
    <property type="evidence" value="ECO:0007669"/>
    <property type="project" value="UniProtKB-KW"/>
</dbReference>
<dbReference type="EMBL" id="FNCJ01000032">
    <property type="protein sequence ID" value="SDI72535.1"/>
    <property type="molecule type" value="Genomic_DNA"/>
</dbReference>
<dbReference type="GO" id="GO:0005829">
    <property type="term" value="C:cytosol"/>
    <property type="evidence" value="ECO:0007669"/>
    <property type="project" value="TreeGrafter"/>
</dbReference>
<feature type="coiled-coil region" evidence="3">
    <location>
        <begin position="49"/>
        <end position="76"/>
    </location>
</feature>
<sequence>MSQLLKAGHVTIATGRKALEARTAIQVETKRLDQRADQPHAPQSGDEQAERLKHRIAELEQAAADQVRQCETLEQAAYQRGMDEGMQLGAATVKRDHEAQLATLREGVQAALEAFAEQLRAIEPLALEMTLIALEKILGDPAAYAELIGQTTRHHLAQVTANSTVGVRVSAADFPDAEQLRLAFAPLSGHSALSVQADPQMPAGSCMIDLKLGRLDISLPQQKAHLMSALATLHETA</sequence>
<evidence type="ECO:0000313" key="6">
    <source>
        <dbReference type="Proteomes" id="UP000199706"/>
    </source>
</evidence>
<dbReference type="RefSeq" id="WP_090695573.1">
    <property type="nucleotide sequence ID" value="NZ_CADERL010000038.1"/>
</dbReference>
<keyword evidence="1" id="KW-0813">Transport</keyword>